<comment type="caution">
    <text evidence="1">The sequence shown here is derived from an EMBL/GenBank/DDBJ whole genome shotgun (WGS) entry which is preliminary data.</text>
</comment>
<organism evidence="1 2">
    <name type="scientific">Marinoscillum furvescens DSM 4134</name>
    <dbReference type="NCBI Taxonomy" id="1122208"/>
    <lineage>
        <taxon>Bacteria</taxon>
        <taxon>Pseudomonadati</taxon>
        <taxon>Bacteroidota</taxon>
        <taxon>Cytophagia</taxon>
        <taxon>Cytophagales</taxon>
        <taxon>Reichenbachiellaceae</taxon>
        <taxon>Marinoscillum</taxon>
    </lineage>
</organism>
<dbReference type="OrthoDB" id="631648at2"/>
<evidence type="ECO:0000313" key="1">
    <source>
        <dbReference type="EMBL" id="RED97945.1"/>
    </source>
</evidence>
<dbReference type="AlphaFoldDB" id="A0A3D9L1N1"/>
<dbReference type="EMBL" id="QREG01000011">
    <property type="protein sequence ID" value="RED97945.1"/>
    <property type="molecule type" value="Genomic_DNA"/>
</dbReference>
<accession>A0A3D9L1N1</accession>
<keyword evidence="2" id="KW-1185">Reference proteome</keyword>
<sequence>MRIILVIFVCLQLHTTVAQHSSQLGRFAIDFPEGCAPVTIHITSTDSFGDVSRQYFYESGQVETSDTFYTYSEPGIYEIVQVIGRDIVPKTDTLTFEVVDSTPPQYEIYQCSQSAISLELQDEFYDEYLIVFNDRDSLTTRLPNTVQYDFSSSSGKIYIKGLRDQSFATCDDTSISVNLGTQSELSFSRALIAPGCLNQSHLILQPTNFLPLAKYSIAVATNSLNTQNLYTGYLSIEMQLKLPSFDSDSLCVTIAQLNACDASTVIEQEICLYSPTSSDSFQNIYASVQDNQILLAIPELSTSRKVDIGRGASQNAFNHLTSTNGPFRDSPPSFSRQYFYRLHLLDTCDNALDSMVIAAPTLRLVDRSYEGNNVSLSSKDPINQLGTAKKELLLYSADSSQSVVMDYQDNLELPSGLGEVIHLRTRYCYDSICSYSNAVTTTFETIVFVPKAFSPDGNGMNDWLELFGLPTPEFEISIYNRWGAVVHTSNQNPVWNGRIGKELMPSGTYLYELRFKLQSGKLKTQVGTFALIRN</sequence>
<gene>
    <name evidence="1" type="ORF">C7460_11186</name>
</gene>
<protein>
    <submittedName>
        <fullName evidence="1">Gliding motility-associated-like protein</fullName>
    </submittedName>
</protein>
<dbReference type="Pfam" id="PF13585">
    <property type="entry name" value="CHU_C"/>
    <property type="match status" value="1"/>
</dbReference>
<evidence type="ECO:0000313" key="2">
    <source>
        <dbReference type="Proteomes" id="UP000256779"/>
    </source>
</evidence>
<dbReference type="NCBIfam" id="TIGR04131">
    <property type="entry name" value="Bac_Flav_CTERM"/>
    <property type="match status" value="1"/>
</dbReference>
<dbReference type="InterPro" id="IPR026341">
    <property type="entry name" value="T9SS_type_B"/>
</dbReference>
<dbReference type="Proteomes" id="UP000256779">
    <property type="component" value="Unassembled WGS sequence"/>
</dbReference>
<name>A0A3D9L1N1_MARFU</name>
<proteinExistence type="predicted"/>
<reference evidence="1 2" key="1">
    <citation type="submission" date="2018-07" db="EMBL/GenBank/DDBJ databases">
        <title>Genomic Encyclopedia of Type Strains, Phase IV (KMG-IV): sequencing the most valuable type-strain genomes for metagenomic binning, comparative biology and taxonomic classification.</title>
        <authorList>
            <person name="Goeker M."/>
        </authorList>
    </citation>
    <scope>NUCLEOTIDE SEQUENCE [LARGE SCALE GENOMIC DNA]</scope>
    <source>
        <strain evidence="1 2">DSM 4134</strain>
    </source>
</reference>